<dbReference type="InterPro" id="IPR040151">
    <property type="entry name" value="Gfd2/YDR514C-like"/>
</dbReference>
<proteinExistence type="predicted"/>
<dbReference type="SUPFAM" id="SSF53098">
    <property type="entry name" value="Ribonuclease H-like"/>
    <property type="match status" value="1"/>
</dbReference>
<protein>
    <recommendedName>
        <fullName evidence="2">Gfd2/YDR514C-like C-terminal domain-containing protein</fullName>
    </recommendedName>
</protein>
<dbReference type="Pfam" id="PF21762">
    <property type="entry name" value="DEDDh_C"/>
    <property type="match status" value="1"/>
</dbReference>
<comment type="caution">
    <text evidence="3">The sequence shown here is derived from an EMBL/GenBank/DDBJ whole genome shotgun (WGS) entry which is preliminary data.</text>
</comment>
<dbReference type="PANTHER" id="PTHR28083:SF1">
    <property type="entry name" value="GOOD FOR FULL DBP5 ACTIVITY PROTEIN 2"/>
    <property type="match status" value="1"/>
</dbReference>
<name>A0AAI9ECQ7_9PEZI</name>
<dbReference type="InterPro" id="IPR048519">
    <property type="entry name" value="Gfd2/YDR514C-like_C"/>
</dbReference>
<evidence type="ECO:0000313" key="4">
    <source>
        <dbReference type="Proteomes" id="UP001296104"/>
    </source>
</evidence>
<organism evidence="3 4">
    <name type="scientific">Lecanosticta acicola</name>
    <dbReference type="NCBI Taxonomy" id="111012"/>
    <lineage>
        <taxon>Eukaryota</taxon>
        <taxon>Fungi</taxon>
        <taxon>Dikarya</taxon>
        <taxon>Ascomycota</taxon>
        <taxon>Pezizomycotina</taxon>
        <taxon>Dothideomycetes</taxon>
        <taxon>Dothideomycetidae</taxon>
        <taxon>Mycosphaerellales</taxon>
        <taxon>Mycosphaerellaceae</taxon>
        <taxon>Lecanosticta</taxon>
    </lineage>
</organism>
<gene>
    <name evidence="3" type="ORF">LECACI_7A006770</name>
</gene>
<feature type="domain" description="Gfd2/YDR514C-like C-terminal" evidence="2">
    <location>
        <begin position="315"/>
        <end position="510"/>
    </location>
</feature>
<keyword evidence="4" id="KW-1185">Reference proteome</keyword>
<dbReference type="GO" id="GO:0003676">
    <property type="term" value="F:nucleic acid binding"/>
    <property type="evidence" value="ECO:0007669"/>
    <property type="project" value="InterPro"/>
</dbReference>
<accession>A0AAI9ECQ7</accession>
<evidence type="ECO:0000256" key="1">
    <source>
        <dbReference type="SAM" id="MobiDB-lite"/>
    </source>
</evidence>
<reference evidence="3" key="1">
    <citation type="submission" date="2023-11" db="EMBL/GenBank/DDBJ databases">
        <authorList>
            <person name="Alioto T."/>
            <person name="Alioto T."/>
            <person name="Gomez Garrido J."/>
        </authorList>
    </citation>
    <scope>NUCLEOTIDE SEQUENCE</scope>
</reference>
<evidence type="ECO:0000313" key="3">
    <source>
        <dbReference type="EMBL" id="CAK4031612.1"/>
    </source>
</evidence>
<sequence length="605" mass="67694">MSRVDQLIALLGGPANLPPKLPRQSQETEPTANEGPDDDDDDDDIPPPVQRDPDLKRPTLLQPLFQPAPNSPAPMYTSDGESDFPLDGRKGQPAPLAIKFVPFIAVTKYCYKFVPKQRMQPLASAFFDADKIYNRDWELYYINSDYSGVLAFITESQLHSLIHQLNSAFPDANVEVEEDIVLDFEHLTNEYRPRWLGHCKSRAQYNSWIGQLQGEPAMVLPTSGDRSLEAFKAKMQAALDANKNKNKAMKAKKHQQALVTRQGMVKETLRAQRYLGLLPKKQDESQQQMPDITNLPMEPLDESRPCPHSFDSEPIFIAIDCEAWEKPPRPVTEIGVATLDTRDLKGIAPGLNGESWHQYIRGRHFRIIEYKNYTNSEYIQGCPDRFEFGDSEFVGNDSISSVLASCFREPFSKKDEAPSAEGEEPEKRNIVIVGHDLGQDITYCHNIGFSVLNRGNILDTVDTVNMHRAYSKDPNARSLGQVLSEFDLSGWHLHNAGNDAVYTLQAMLAIAVKSASQRGSQESERQHEEDVEKRTEAAVELARERMREDSEGWDSNSGEDGGVPLPKTEDDYRPKAKGAKLHGPQAPPMSSESGLYTIGGAPLDV</sequence>
<dbReference type="Gene3D" id="3.30.420.10">
    <property type="entry name" value="Ribonuclease H-like superfamily/Ribonuclease H"/>
    <property type="match status" value="1"/>
</dbReference>
<feature type="compositionally biased region" description="Acidic residues" evidence="1">
    <location>
        <begin position="35"/>
        <end position="45"/>
    </location>
</feature>
<dbReference type="InterPro" id="IPR036397">
    <property type="entry name" value="RNaseH_sf"/>
</dbReference>
<dbReference type="PANTHER" id="PTHR28083">
    <property type="entry name" value="GOOD FOR FULL DBP5 ACTIVITY PROTEIN 2"/>
    <property type="match status" value="1"/>
</dbReference>
<feature type="compositionally biased region" description="Basic and acidic residues" evidence="1">
    <location>
        <begin position="521"/>
        <end position="550"/>
    </location>
</feature>
<dbReference type="InterPro" id="IPR012337">
    <property type="entry name" value="RNaseH-like_sf"/>
</dbReference>
<dbReference type="GO" id="GO:0005634">
    <property type="term" value="C:nucleus"/>
    <property type="evidence" value="ECO:0007669"/>
    <property type="project" value="TreeGrafter"/>
</dbReference>
<evidence type="ECO:0000259" key="2">
    <source>
        <dbReference type="Pfam" id="PF21762"/>
    </source>
</evidence>
<dbReference type="Proteomes" id="UP001296104">
    <property type="component" value="Unassembled WGS sequence"/>
</dbReference>
<dbReference type="AlphaFoldDB" id="A0AAI9ECQ7"/>
<feature type="region of interest" description="Disordered" evidence="1">
    <location>
        <begin position="1"/>
        <end position="89"/>
    </location>
</feature>
<dbReference type="EMBL" id="CAVMBE010000050">
    <property type="protein sequence ID" value="CAK4031612.1"/>
    <property type="molecule type" value="Genomic_DNA"/>
</dbReference>
<feature type="region of interest" description="Disordered" evidence="1">
    <location>
        <begin position="515"/>
        <end position="605"/>
    </location>
</feature>